<dbReference type="InterPro" id="IPR020568">
    <property type="entry name" value="Ribosomal_Su5_D2-typ_SF"/>
</dbReference>
<keyword evidence="2 5" id="KW-0689">Ribosomal protein</keyword>
<dbReference type="GO" id="GO:0015935">
    <property type="term" value="C:small ribosomal subunit"/>
    <property type="evidence" value="ECO:0007669"/>
    <property type="project" value="UniProtKB-ARBA"/>
</dbReference>
<evidence type="ECO:0000256" key="5">
    <source>
        <dbReference type="HAMAP-Rule" id="MF_00532"/>
    </source>
</evidence>
<name>A0A419DAA4_9BACT</name>
<dbReference type="GO" id="GO:0005737">
    <property type="term" value="C:cytoplasm"/>
    <property type="evidence" value="ECO:0007669"/>
    <property type="project" value="UniProtKB-ARBA"/>
</dbReference>
<accession>A0A419DAA4</accession>
<dbReference type="PROSITE" id="PS00360">
    <property type="entry name" value="RIBOSOMAL_S9"/>
    <property type="match status" value="1"/>
</dbReference>
<evidence type="ECO:0000256" key="3">
    <source>
        <dbReference type="ARBA" id="ARBA00023274"/>
    </source>
</evidence>
<dbReference type="SUPFAM" id="SSF54211">
    <property type="entry name" value="Ribosomal protein S5 domain 2-like"/>
    <property type="match status" value="1"/>
</dbReference>
<dbReference type="GO" id="GO:0003723">
    <property type="term" value="F:RNA binding"/>
    <property type="evidence" value="ECO:0007669"/>
    <property type="project" value="TreeGrafter"/>
</dbReference>
<dbReference type="InterPro" id="IPR014721">
    <property type="entry name" value="Ribsml_uS5_D2-typ_fold_subgr"/>
</dbReference>
<evidence type="ECO:0000256" key="4">
    <source>
        <dbReference type="ARBA" id="ARBA00035259"/>
    </source>
</evidence>
<dbReference type="Proteomes" id="UP000285655">
    <property type="component" value="Unassembled WGS sequence"/>
</dbReference>
<evidence type="ECO:0000256" key="1">
    <source>
        <dbReference type="ARBA" id="ARBA00005251"/>
    </source>
</evidence>
<sequence length="138" mass="15285">MEKEIITQFKGKYESSVGRRKEAVARVRIYPGKGQLIINGKGLKEYFGNSADQESVFAPLEALGQKSKFDISVMVEGGGKSGQLGAIKHGIARALVKYDEGNKTTLKKSGYLTRDPRAKERKKPGLKRARKAPQFSKR</sequence>
<feature type="compositionally biased region" description="Basic residues" evidence="7">
    <location>
        <begin position="119"/>
        <end position="138"/>
    </location>
</feature>
<dbReference type="GO" id="GO:0006412">
    <property type="term" value="P:translation"/>
    <property type="evidence" value="ECO:0007669"/>
    <property type="project" value="UniProtKB-UniRule"/>
</dbReference>
<feature type="region of interest" description="Disordered" evidence="7">
    <location>
        <begin position="107"/>
        <end position="138"/>
    </location>
</feature>
<dbReference type="PANTHER" id="PTHR21569">
    <property type="entry name" value="RIBOSOMAL PROTEIN S9"/>
    <property type="match status" value="1"/>
</dbReference>
<keyword evidence="3 5" id="KW-0687">Ribonucleoprotein</keyword>
<evidence type="ECO:0000256" key="2">
    <source>
        <dbReference type="ARBA" id="ARBA00022980"/>
    </source>
</evidence>
<gene>
    <name evidence="5" type="primary">rpsI</name>
    <name evidence="8" type="ORF">C4544_06685</name>
</gene>
<dbReference type="GO" id="GO:0003735">
    <property type="term" value="F:structural constituent of ribosome"/>
    <property type="evidence" value="ECO:0007669"/>
    <property type="project" value="InterPro"/>
</dbReference>
<dbReference type="InterPro" id="IPR023035">
    <property type="entry name" value="Ribosomal_uS9_bac/plastid"/>
</dbReference>
<protein>
    <recommendedName>
        <fullName evidence="4 5">Small ribosomal subunit protein uS9</fullName>
    </recommendedName>
</protein>
<dbReference type="InterPro" id="IPR000754">
    <property type="entry name" value="Ribosomal_uS9"/>
</dbReference>
<dbReference type="Pfam" id="PF00380">
    <property type="entry name" value="Ribosomal_S9"/>
    <property type="match status" value="1"/>
</dbReference>
<dbReference type="PANTHER" id="PTHR21569:SF1">
    <property type="entry name" value="SMALL RIBOSOMAL SUBUNIT PROTEIN US9M"/>
    <property type="match status" value="1"/>
</dbReference>
<reference evidence="8 9" key="1">
    <citation type="journal article" date="2017" name="ISME J.">
        <title>Energy and carbon metabolisms in a deep terrestrial subsurface fluid microbial community.</title>
        <authorList>
            <person name="Momper L."/>
            <person name="Jungbluth S.P."/>
            <person name="Lee M.D."/>
            <person name="Amend J.P."/>
        </authorList>
    </citation>
    <scope>NUCLEOTIDE SEQUENCE [LARGE SCALE GENOMIC DNA]</scope>
    <source>
        <strain evidence="8">SURF_29</strain>
    </source>
</reference>
<comment type="caution">
    <text evidence="8">The sequence shown here is derived from an EMBL/GenBank/DDBJ whole genome shotgun (WGS) entry which is preliminary data.</text>
</comment>
<dbReference type="Gene3D" id="3.30.230.10">
    <property type="match status" value="1"/>
</dbReference>
<dbReference type="EMBL" id="QZJW01000055">
    <property type="protein sequence ID" value="RJO60023.1"/>
    <property type="molecule type" value="Genomic_DNA"/>
</dbReference>
<dbReference type="NCBIfam" id="NF001099">
    <property type="entry name" value="PRK00132.1"/>
    <property type="match status" value="1"/>
</dbReference>
<dbReference type="FunFam" id="3.30.230.10:FF:000001">
    <property type="entry name" value="30S ribosomal protein S9"/>
    <property type="match status" value="1"/>
</dbReference>
<dbReference type="InterPro" id="IPR020574">
    <property type="entry name" value="Ribosomal_uS9_CS"/>
</dbReference>
<dbReference type="HAMAP" id="MF_00532_B">
    <property type="entry name" value="Ribosomal_uS9_B"/>
    <property type="match status" value="1"/>
</dbReference>
<evidence type="ECO:0000313" key="8">
    <source>
        <dbReference type="EMBL" id="RJO60023.1"/>
    </source>
</evidence>
<organism evidence="8 9">
    <name type="scientific">candidate division WS5 bacterium</name>
    <dbReference type="NCBI Taxonomy" id="2093353"/>
    <lineage>
        <taxon>Bacteria</taxon>
        <taxon>candidate division WS5</taxon>
    </lineage>
</organism>
<evidence type="ECO:0000256" key="7">
    <source>
        <dbReference type="SAM" id="MobiDB-lite"/>
    </source>
</evidence>
<evidence type="ECO:0000256" key="6">
    <source>
        <dbReference type="RuleBase" id="RU003815"/>
    </source>
</evidence>
<dbReference type="AlphaFoldDB" id="A0A419DAA4"/>
<proteinExistence type="inferred from homology"/>
<comment type="similarity">
    <text evidence="1 5 6">Belongs to the universal ribosomal protein uS9 family.</text>
</comment>
<evidence type="ECO:0000313" key="9">
    <source>
        <dbReference type="Proteomes" id="UP000285655"/>
    </source>
</evidence>